<feature type="transmembrane region" description="Helical" evidence="6">
    <location>
        <begin position="224"/>
        <end position="244"/>
    </location>
</feature>
<keyword evidence="5 6" id="KW-0472">Membrane</keyword>
<evidence type="ECO:0000256" key="3">
    <source>
        <dbReference type="ARBA" id="ARBA00022692"/>
    </source>
</evidence>
<dbReference type="GO" id="GO:0016020">
    <property type="term" value="C:membrane"/>
    <property type="evidence" value="ECO:0007669"/>
    <property type="project" value="UniProtKB-SubCell"/>
</dbReference>
<dbReference type="InterPro" id="IPR002549">
    <property type="entry name" value="AI-2E-like"/>
</dbReference>
<dbReference type="EMBL" id="QUOU01000001">
    <property type="protein sequence ID" value="REL26573.1"/>
    <property type="molecule type" value="Genomic_DNA"/>
</dbReference>
<accession>A0A3E0TQ51</accession>
<evidence type="ECO:0000256" key="2">
    <source>
        <dbReference type="ARBA" id="ARBA00009773"/>
    </source>
</evidence>
<comment type="subcellular location">
    <subcellularLocation>
        <location evidence="1">Membrane</location>
        <topology evidence="1">Multi-pass membrane protein</topology>
    </subcellularLocation>
</comment>
<dbReference type="PANTHER" id="PTHR21716">
    <property type="entry name" value="TRANSMEMBRANE PROTEIN"/>
    <property type="match status" value="1"/>
</dbReference>
<feature type="transmembrane region" description="Helical" evidence="6">
    <location>
        <begin position="33"/>
        <end position="51"/>
    </location>
</feature>
<dbReference type="GO" id="GO:0055085">
    <property type="term" value="P:transmembrane transport"/>
    <property type="evidence" value="ECO:0007669"/>
    <property type="project" value="TreeGrafter"/>
</dbReference>
<feature type="transmembrane region" description="Helical" evidence="6">
    <location>
        <begin position="63"/>
        <end position="84"/>
    </location>
</feature>
<keyword evidence="4 6" id="KW-1133">Transmembrane helix</keyword>
<evidence type="ECO:0000256" key="4">
    <source>
        <dbReference type="ARBA" id="ARBA00022989"/>
    </source>
</evidence>
<dbReference type="RefSeq" id="WP_116007690.1">
    <property type="nucleotide sequence ID" value="NZ_QUOU01000001.1"/>
</dbReference>
<gene>
    <name evidence="7" type="ORF">DXX93_08290</name>
</gene>
<dbReference type="OrthoDB" id="9799225at2"/>
<dbReference type="NCBIfam" id="NF008930">
    <property type="entry name" value="PRK12287.1"/>
    <property type="match status" value="1"/>
</dbReference>
<feature type="transmembrane region" description="Helical" evidence="6">
    <location>
        <begin position="140"/>
        <end position="163"/>
    </location>
</feature>
<comment type="similarity">
    <text evidence="2">Belongs to the autoinducer-2 exporter (AI-2E) (TC 2.A.86) family.</text>
</comment>
<keyword evidence="3 6" id="KW-0812">Transmembrane</keyword>
<dbReference type="AlphaFoldDB" id="A0A3E0TQ51"/>
<evidence type="ECO:0000313" key="7">
    <source>
        <dbReference type="EMBL" id="REL26573.1"/>
    </source>
</evidence>
<name>A0A3E0TQ51_9GAMM</name>
<sequence>MGLSETSTGILKGLVVIAAVFVVLAGLKTATNILVPFLLSVFIAVICNPLVAKASEYRVPKGISVTLVIALFLGVALSIAGLVGNSLNELSQQLPQYRAQLNEEFTWVTNKLAEYNIAISSAVLIEYFDPGAAMGLAADMLSGLGGVMANLFLIIITVIFMLFEASSLPKKLHYALDDPEMRLSQIDRFLQSVNHYLAIKTVVSIGTGVLVSLMLWIIGLDFFLLWGVLAFLLNYIPNIGSIIAAVPAMSLAVLQIGPAAAGGIGLGYMVINTIMGNVIEPRYMGRGLGLSTLVVFLSLIFWGWLFGTVGMLLSVPLTMIIKIGLESSEEGRWFAVLLSSDEDVERFHNTAK</sequence>
<feature type="transmembrane region" description="Helical" evidence="6">
    <location>
        <begin position="9"/>
        <end position="27"/>
    </location>
</feature>
<protein>
    <submittedName>
        <fullName evidence="7">AI-2E family transporter</fullName>
    </submittedName>
</protein>
<organism evidence="7 8">
    <name type="scientific">Thalassotalea euphylliae</name>
    <dbReference type="NCBI Taxonomy" id="1655234"/>
    <lineage>
        <taxon>Bacteria</taxon>
        <taxon>Pseudomonadati</taxon>
        <taxon>Pseudomonadota</taxon>
        <taxon>Gammaproteobacteria</taxon>
        <taxon>Alteromonadales</taxon>
        <taxon>Colwelliaceae</taxon>
        <taxon>Thalassotalea</taxon>
    </lineage>
</organism>
<feature type="transmembrane region" description="Helical" evidence="6">
    <location>
        <begin position="251"/>
        <end position="271"/>
    </location>
</feature>
<evidence type="ECO:0000256" key="1">
    <source>
        <dbReference type="ARBA" id="ARBA00004141"/>
    </source>
</evidence>
<reference evidence="7 8" key="1">
    <citation type="submission" date="2018-08" db="EMBL/GenBank/DDBJ databases">
        <title>Thalassotalea euphylliae genome.</title>
        <authorList>
            <person name="Summers S."/>
            <person name="Rice S.A."/>
            <person name="Freckelton M.L."/>
            <person name="Nedved B.T."/>
            <person name="Hadfield M.G."/>
        </authorList>
    </citation>
    <scope>NUCLEOTIDE SEQUENCE [LARGE SCALE GENOMIC DNA]</scope>
    <source>
        <strain evidence="7 8">H1</strain>
    </source>
</reference>
<evidence type="ECO:0000256" key="6">
    <source>
        <dbReference type="SAM" id="Phobius"/>
    </source>
</evidence>
<dbReference type="PANTHER" id="PTHR21716:SF64">
    <property type="entry name" value="AI-2 TRANSPORT PROTEIN TQSA"/>
    <property type="match status" value="1"/>
</dbReference>
<evidence type="ECO:0000313" key="8">
    <source>
        <dbReference type="Proteomes" id="UP000256478"/>
    </source>
</evidence>
<proteinExistence type="inferred from homology"/>
<feature type="transmembrane region" description="Helical" evidence="6">
    <location>
        <begin position="197"/>
        <end position="218"/>
    </location>
</feature>
<dbReference type="Proteomes" id="UP000256478">
    <property type="component" value="Unassembled WGS sequence"/>
</dbReference>
<dbReference type="Pfam" id="PF01594">
    <property type="entry name" value="AI-2E_transport"/>
    <property type="match status" value="1"/>
</dbReference>
<feature type="transmembrane region" description="Helical" evidence="6">
    <location>
        <begin position="291"/>
        <end position="313"/>
    </location>
</feature>
<comment type="caution">
    <text evidence="7">The sequence shown here is derived from an EMBL/GenBank/DDBJ whole genome shotgun (WGS) entry which is preliminary data.</text>
</comment>
<evidence type="ECO:0000256" key="5">
    <source>
        <dbReference type="ARBA" id="ARBA00023136"/>
    </source>
</evidence>